<gene>
    <name evidence="1" type="ORF">BST12_25745</name>
</gene>
<dbReference type="AlphaFoldDB" id="A0A1W9ZCA7"/>
<sequence length="137" mass="15594">MFEDTPQFAKWLQQTYGGGSTPRDIVIRNWPFQIPDTSCPAPLYLRLLDHGEYVATGGRGMSNDTLRDLTKFYQTLRDERAVVEYDPKNGVSESGGLSLVPREQKDGDLIIRVNEHTQLTDEGEMIWRFPPHDPVAD</sequence>
<organism evidence="1 2">
    <name type="scientific">Mycobacterium angelicum</name>
    <dbReference type="NCBI Taxonomy" id="470074"/>
    <lineage>
        <taxon>Bacteria</taxon>
        <taxon>Bacillati</taxon>
        <taxon>Actinomycetota</taxon>
        <taxon>Actinomycetes</taxon>
        <taxon>Mycobacteriales</taxon>
        <taxon>Mycobacteriaceae</taxon>
        <taxon>Mycobacterium</taxon>
    </lineage>
</organism>
<dbReference type="RefSeq" id="WP_083116051.1">
    <property type="nucleotide sequence ID" value="NZ_JACKTS010000014.1"/>
</dbReference>
<keyword evidence="2" id="KW-1185">Reference proteome</keyword>
<reference evidence="1 2" key="1">
    <citation type="submission" date="2017-02" db="EMBL/GenBank/DDBJ databases">
        <title>The new phylogeny of genus Mycobacterium.</title>
        <authorList>
            <person name="Tortoli E."/>
            <person name="Trovato A."/>
            <person name="Cirillo D.M."/>
        </authorList>
    </citation>
    <scope>NUCLEOTIDE SEQUENCE [LARGE SCALE GENOMIC DNA]</scope>
    <source>
        <strain evidence="1 2">DSM 45057</strain>
    </source>
</reference>
<evidence type="ECO:0000313" key="1">
    <source>
        <dbReference type="EMBL" id="ORA11520.1"/>
    </source>
</evidence>
<proteinExistence type="predicted"/>
<name>A0A1W9ZCA7_MYCAN</name>
<dbReference type="Proteomes" id="UP000192284">
    <property type="component" value="Unassembled WGS sequence"/>
</dbReference>
<protein>
    <submittedName>
        <fullName evidence="1">Uncharacterized protein</fullName>
    </submittedName>
</protein>
<comment type="caution">
    <text evidence="1">The sequence shown here is derived from an EMBL/GenBank/DDBJ whole genome shotgun (WGS) entry which is preliminary data.</text>
</comment>
<accession>A0A1W9ZCA7</accession>
<dbReference type="EMBL" id="MVHE01000080">
    <property type="protein sequence ID" value="ORA11520.1"/>
    <property type="molecule type" value="Genomic_DNA"/>
</dbReference>
<dbReference type="OrthoDB" id="4427333at2"/>
<evidence type="ECO:0000313" key="2">
    <source>
        <dbReference type="Proteomes" id="UP000192284"/>
    </source>
</evidence>